<feature type="domain" description="HECT" evidence="12">
    <location>
        <begin position="126"/>
        <end position="460"/>
    </location>
</feature>
<dbReference type="EMBL" id="JAODUO010000531">
    <property type="protein sequence ID" value="KAK2178730.1"/>
    <property type="molecule type" value="Genomic_DNA"/>
</dbReference>
<dbReference type="InterPro" id="IPR050409">
    <property type="entry name" value="E3_ubiq-protein_ligase"/>
</dbReference>
<evidence type="ECO:0000313" key="14">
    <source>
        <dbReference type="Proteomes" id="UP001209878"/>
    </source>
</evidence>
<comment type="caution">
    <text evidence="13">The sequence shown here is derived from an EMBL/GenBank/DDBJ whole genome shotgun (WGS) entry which is preliminary data.</text>
</comment>
<comment type="subcellular location">
    <subcellularLocation>
        <location evidence="2">Cytoplasm</location>
    </subcellularLocation>
</comment>
<evidence type="ECO:0000256" key="7">
    <source>
        <dbReference type="ARBA" id="ARBA00022737"/>
    </source>
</evidence>
<protein>
    <recommendedName>
        <fullName evidence="4">HECT-type E3 ubiquitin transferase</fullName>
        <ecNumber evidence="4">2.3.2.26</ecNumber>
    </recommendedName>
</protein>
<keyword evidence="5" id="KW-0963">Cytoplasm</keyword>
<evidence type="ECO:0000313" key="13">
    <source>
        <dbReference type="EMBL" id="KAK2178730.1"/>
    </source>
</evidence>
<dbReference type="InterPro" id="IPR000569">
    <property type="entry name" value="HECT_dom"/>
</dbReference>
<keyword evidence="7" id="KW-0677">Repeat</keyword>
<feature type="region of interest" description="Disordered" evidence="10">
    <location>
        <begin position="1"/>
        <end position="34"/>
    </location>
</feature>
<evidence type="ECO:0000256" key="1">
    <source>
        <dbReference type="ARBA" id="ARBA00000885"/>
    </source>
</evidence>
<dbReference type="FunFam" id="3.30.2160.10:FF:000001">
    <property type="entry name" value="E3 ubiquitin-protein ligase NEDD4-like"/>
    <property type="match status" value="1"/>
</dbReference>
<dbReference type="SUPFAM" id="SSF56204">
    <property type="entry name" value="Hect, E3 ligase catalytic domain"/>
    <property type="match status" value="1"/>
</dbReference>
<dbReference type="SMART" id="SM00456">
    <property type="entry name" value="WW"/>
    <property type="match status" value="1"/>
</dbReference>
<dbReference type="Gene3D" id="3.90.1750.10">
    <property type="entry name" value="Hect, E3 ligase catalytic domains"/>
    <property type="match status" value="1"/>
</dbReference>
<dbReference type="Pfam" id="PF00632">
    <property type="entry name" value="HECT"/>
    <property type="match status" value="1"/>
</dbReference>
<keyword evidence="6" id="KW-0808">Transferase</keyword>
<reference evidence="13" key="1">
    <citation type="journal article" date="2023" name="Mol. Biol. Evol.">
        <title>Third-Generation Sequencing Reveals the Adaptive Role of the Epigenome in Three Deep-Sea Polychaetes.</title>
        <authorList>
            <person name="Perez M."/>
            <person name="Aroh O."/>
            <person name="Sun Y."/>
            <person name="Lan Y."/>
            <person name="Juniper S.K."/>
            <person name="Young C.R."/>
            <person name="Angers B."/>
            <person name="Qian P.Y."/>
        </authorList>
    </citation>
    <scope>NUCLEOTIDE SEQUENCE</scope>
    <source>
        <strain evidence="13">R07B-5</strain>
    </source>
</reference>
<feature type="active site" description="Glycyl thioester intermediate" evidence="9">
    <location>
        <position position="428"/>
    </location>
</feature>
<comment type="catalytic activity">
    <reaction evidence="1">
        <text>S-ubiquitinyl-[E2 ubiquitin-conjugating enzyme]-L-cysteine + [acceptor protein]-L-lysine = [E2 ubiquitin-conjugating enzyme]-L-cysteine + N(6)-ubiquitinyl-[acceptor protein]-L-lysine.</text>
        <dbReference type="EC" id="2.3.2.26"/>
    </reaction>
</comment>
<evidence type="ECO:0000256" key="8">
    <source>
        <dbReference type="ARBA" id="ARBA00022786"/>
    </source>
</evidence>
<keyword evidence="14" id="KW-1185">Reference proteome</keyword>
<keyword evidence="8 9" id="KW-0833">Ubl conjugation pathway</keyword>
<evidence type="ECO:0000256" key="5">
    <source>
        <dbReference type="ARBA" id="ARBA00022490"/>
    </source>
</evidence>
<dbReference type="EC" id="2.3.2.26" evidence="4"/>
<dbReference type="CDD" id="cd00201">
    <property type="entry name" value="WW"/>
    <property type="match status" value="1"/>
</dbReference>
<feature type="domain" description="WW" evidence="11">
    <location>
        <begin position="36"/>
        <end position="69"/>
    </location>
</feature>
<dbReference type="FunFam" id="3.30.2410.10:FF:000001">
    <property type="entry name" value="E3 ubiquitin-protein ligase NEDD4-like"/>
    <property type="match status" value="1"/>
</dbReference>
<dbReference type="GO" id="GO:0006511">
    <property type="term" value="P:ubiquitin-dependent protein catabolic process"/>
    <property type="evidence" value="ECO:0007669"/>
    <property type="project" value="TreeGrafter"/>
</dbReference>
<evidence type="ECO:0000256" key="2">
    <source>
        <dbReference type="ARBA" id="ARBA00004496"/>
    </source>
</evidence>
<dbReference type="PANTHER" id="PTHR11254">
    <property type="entry name" value="HECT DOMAIN UBIQUITIN-PROTEIN LIGASE"/>
    <property type="match status" value="1"/>
</dbReference>
<dbReference type="Proteomes" id="UP001209878">
    <property type="component" value="Unassembled WGS sequence"/>
</dbReference>
<dbReference type="PROSITE" id="PS01159">
    <property type="entry name" value="WW_DOMAIN_1"/>
    <property type="match status" value="1"/>
</dbReference>
<organism evidence="13 14">
    <name type="scientific">Ridgeia piscesae</name>
    <name type="common">Tubeworm</name>
    <dbReference type="NCBI Taxonomy" id="27915"/>
    <lineage>
        <taxon>Eukaryota</taxon>
        <taxon>Metazoa</taxon>
        <taxon>Spiralia</taxon>
        <taxon>Lophotrochozoa</taxon>
        <taxon>Annelida</taxon>
        <taxon>Polychaeta</taxon>
        <taxon>Sedentaria</taxon>
        <taxon>Canalipalpata</taxon>
        <taxon>Sabellida</taxon>
        <taxon>Siboglinidae</taxon>
        <taxon>Ridgeia</taxon>
    </lineage>
</organism>
<evidence type="ECO:0000256" key="3">
    <source>
        <dbReference type="ARBA" id="ARBA00004906"/>
    </source>
</evidence>
<feature type="compositionally biased region" description="Polar residues" evidence="10">
    <location>
        <begin position="1"/>
        <end position="11"/>
    </location>
</feature>
<dbReference type="PROSITE" id="PS50020">
    <property type="entry name" value="WW_DOMAIN_2"/>
    <property type="match status" value="1"/>
</dbReference>
<dbReference type="Gene3D" id="3.30.2160.10">
    <property type="entry name" value="Hect, E3 ligase catalytic domain"/>
    <property type="match status" value="1"/>
</dbReference>
<dbReference type="InterPro" id="IPR001202">
    <property type="entry name" value="WW_dom"/>
</dbReference>
<dbReference type="GO" id="GO:0048814">
    <property type="term" value="P:regulation of dendrite morphogenesis"/>
    <property type="evidence" value="ECO:0007669"/>
    <property type="project" value="TreeGrafter"/>
</dbReference>
<evidence type="ECO:0000256" key="6">
    <source>
        <dbReference type="ARBA" id="ARBA00022679"/>
    </source>
</evidence>
<dbReference type="InterPro" id="IPR036020">
    <property type="entry name" value="WW_dom_sf"/>
</dbReference>
<dbReference type="PROSITE" id="PS50237">
    <property type="entry name" value="HECT"/>
    <property type="match status" value="1"/>
</dbReference>
<dbReference type="SUPFAM" id="SSF51045">
    <property type="entry name" value="WW domain"/>
    <property type="match status" value="1"/>
</dbReference>
<dbReference type="SMART" id="SM00119">
    <property type="entry name" value="HECTc"/>
    <property type="match status" value="1"/>
</dbReference>
<dbReference type="FunFam" id="3.90.1750.10:FF:000001">
    <property type="entry name" value="E3 ubiquitin-protein ligase NEDD4-like"/>
    <property type="match status" value="1"/>
</dbReference>
<dbReference type="PANTHER" id="PTHR11254:SF440">
    <property type="entry name" value="E3 UBIQUITIN-PROTEIN LIGASE NEDD-4"/>
    <property type="match status" value="1"/>
</dbReference>
<sequence>MSRTRSLSSRGQLDVPLTLSELSRPSSNDDLTRDLGPLEAGWEERVHTDGRIFYINHNTKTTQWEDPRLQQLCGTAVQYSRDYKRKYDYFRSKLRKPSNVPNKIDIPVRRNNILEDSYRVIMGFTRADLLKTRLWIEFEGEAGLDYGGVAREWFYCLSKEMFNPYYGLFEYSAIDDYTLQINSLSGTANEHHLQYFKFIGRVVGMAIYHGKLVDAYFIRPFYKMMLGKSIVLSDMETVDPEYHNSMQWILENDPDCLDLYFAVDEKEFGQMQQYELIPDGTNVKVTEANKKEYIDLVIRWRFVDRVKEQMNAFMSGLNELIPQHQLSIFDANEIELLMAGIQDIDVNDWKKHTKYRGNYNANHPVIINFWKAVYSLTNELRSRLLQFVTGTSRVPMNGFSELYGSNGPQCFTIEKWGNSSQLPRAHTCFNRLDLPAYETYEVLRKKLLLAVDNTEGFEGVD</sequence>
<accession>A0AAD9KWP8</accession>
<dbReference type="GO" id="GO:0051049">
    <property type="term" value="P:regulation of transport"/>
    <property type="evidence" value="ECO:0007669"/>
    <property type="project" value="UniProtKB-ARBA"/>
</dbReference>
<evidence type="ECO:0000256" key="9">
    <source>
        <dbReference type="PROSITE-ProRule" id="PRU00104"/>
    </source>
</evidence>
<dbReference type="CDD" id="cd00078">
    <property type="entry name" value="HECTc"/>
    <property type="match status" value="1"/>
</dbReference>
<dbReference type="InterPro" id="IPR035983">
    <property type="entry name" value="Hect_E3_ubiquitin_ligase"/>
</dbReference>
<dbReference type="Gene3D" id="3.30.2410.10">
    <property type="entry name" value="Hect, E3 ligase catalytic domain"/>
    <property type="match status" value="1"/>
</dbReference>
<evidence type="ECO:0000256" key="4">
    <source>
        <dbReference type="ARBA" id="ARBA00012485"/>
    </source>
</evidence>
<dbReference type="GO" id="GO:0016567">
    <property type="term" value="P:protein ubiquitination"/>
    <property type="evidence" value="ECO:0007669"/>
    <property type="project" value="TreeGrafter"/>
</dbReference>
<dbReference type="GO" id="GO:0005737">
    <property type="term" value="C:cytoplasm"/>
    <property type="evidence" value="ECO:0007669"/>
    <property type="project" value="UniProtKB-SubCell"/>
</dbReference>
<comment type="pathway">
    <text evidence="3">Protein modification; protein ubiquitination.</text>
</comment>
<proteinExistence type="predicted"/>
<gene>
    <name evidence="13" type="ORF">NP493_532g03047</name>
</gene>
<evidence type="ECO:0000256" key="10">
    <source>
        <dbReference type="SAM" id="MobiDB-lite"/>
    </source>
</evidence>
<feature type="compositionally biased region" description="Polar residues" evidence="10">
    <location>
        <begin position="20"/>
        <end position="29"/>
    </location>
</feature>
<evidence type="ECO:0000259" key="11">
    <source>
        <dbReference type="PROSITE" id="PS50020"/>
    </source>
</evidence>
<dbReference type="GO" id="GO:0061630">
    <property type="term" value="F:ubiquitin protein ligase activity"/>
    <property type="evidence" value="ECO:0007669"/>
    <property type="project" value="UniProtKB-EC"/>
</dbReference>
<dbReference type="Pfam" id="PF00397">
    <property type="entry name" value="WW"/>
    <property type="match status" value="1"/>
</dbReference>
<dbReference type="AlphaFoldDB" id="A0AAD9KWP8"/>
<evidence type="ECO:0000259" key="12">
    <source>
        <dbReference type="PROSITE" id="PS50237"/>
    </source>
</evidence>
<name>A0AAD9KWP8_RIDPI</name>